<dbReference type="WBParaSite" id="NBR_0001063501-mRNA-1">
    <property type="protein sequence ID" value="NBR_0001063501-mRNA-1"/>
    <property type="gene ID" value="NBR_0001063501"/>
</dbReference>
<keyword evidence="3" id="KW-1185">Reference proteome</keyword>
<evidence type="ECO:0000313" key="3">
    <source>
        <dbReference type="Proteomes" id="UP000271162"/>
    </source>
</evidence>
<feature type="compositionally biased region" description="Low complexity" evidence="1">
    <location>
        <begin position="1"/>
        <end position="17"/>
    </location>
</feature>
<evidence type="ECO:0000256" key="1">
    <source>
        <dbReference type="SAM" id="MobiDB-lite"/>
    </source>
</evidence>
<accession>A0A0N4Y443</accession>
<organism evidence="4">
    <name type="scientific">Nippostrongylus brasiliensis</name>
    <name type="common">Rat hookworm</name>
    <dbReference type="NCBI Taxonomy" id="27835"/>
    <lineage>
        <taxon>Eukaryota</taxon>
        <taxon>Metazoa</taxon>
        <taxon>Ecdysozoa</taxon>
        <taxon>Nematoda</taxon>
        <taxon>Chromadorea</taxon>
        <taxon>Rhabditida</taxon>
        <taxon>Rhabditina</taxon>
        <taxon>Rhabditomorpha</taxon>
        <taxon>Strongyloidea</taxon>
        <taxon>Heligmosomidae</taxon>
        <taxon>Nippostrongylus</taxon>
    </lineage>
</organism>
<reference evidence="4" key="1">
    <citation type="submission" date="2017-02" db="UniProtKB">
        <authorList>
            <consortium name="WormBaseParasite"/>
        </authorList>
    </citation>
    <scope>IDENTIFICATION</scope>
</reference>
<dbReference type="Proteomes" id="UP000271162">
    <property type="component" value="Unassembled WGS sequence"/>
</dbReference>
<gene>
    <name evidence="2" type="ORF">NBR_LOCUS10636</name>
</gene>
<sequence length="154" mass="17466">MDDNKAGAAITGTTAAPGRRRPRDPRRVTDEGDKRLIFLQEVGAANYELLESLLQGKQPETATMAQMEEVMEQHFQPKKLLIAKRFGLMSKTQKHGQILQEYYVDLQKAANTYGFERMKDHRDMVVAMVFIGGYNRLKLGSGCSKGRNCRPKKF</sequence>
<evidence type="ECO:0000313" key="2">
    <source>
        <dbReference type="EMBL" id="VDL74225.1"/>
    </source>
</evidence>
<dbReference type="AlphaFoldDB" id="A0A0N4Y443"/>
<dbReference type="EMBL" id="UYSL01020354">
    <property type="protein sequence ID" value="VDL74225.1"/>
    <property type="molecule type" value="Genomic_DNA"/>
</dbReference>
<protein>
    <submittedName>
        <fullName evidence="4">Retrotrans_gag domain-containing protein</fullName>
    </submittedName>
</protein>
<reference evidence="2 3" key="2">
    <citation type="submission" date="2018-11" db="EMBL/GenBank/DDBJ databases">
        <authorList>
            <consortium name="Pathogen Informatics"/>
        </authorList>
    </citation>
    <scope>NUCLEOTIDE SEQUENCE [LARGE SCALE GENOMIC DNA]</scope>
</reference>
<proteinExistence type="predicted"/>
<name>A0A0N4Y443_NIPBR</name>
<feature type="region of interest" description="Disordered" evidence="1">
    <location>
        <begin position="1"/>
        <end position="32"/>
    </location>
</feature>
<evidence type="ECO:0000313" key="4">
    <source>
        <dbReference type="WBParaSite" id="NBR_0001063501-mRNA-1"/>
    </source>
</evidence>